<dbReference type="GO" id="GO:0016787">
    <property type="term" value="F:hydrolase activity"/>
    <property type="evidence" value="ECO:0007669"/>
    <property type="project" value="UniProtKB-KW"/>
</dbReference>
<dbReference type="Proteomes" id="UP000620104">
    <property type="component" value="Unassembled WGS sequence"/>
</dbReference>
<keyword evidence="1" id="KW-0347">Helicase</keyword>
<comment type="caution">
    <text evidence="3">The sequence shown here is derived from an EMBL/GenBank/DDBJ whole genome shotgun (WGS) entry which is preliminary data.</text>
</comment>
<dbReference type="GO" id="GO:0043139">
    <property type="term" value="F:5'-3' DNA helicase activity"/>
    <property type="evidence" value="ECO:0007669"/>
    <property type="project" value="UniProtKB-EC"/>
</dbReference>
<keyword evidence="1" id="KW-0233">DNA recombination</keyword>
<keyword evidence="1" id="KW-0227">DNA damage</keyword>
<dbReference type="InterPro" id="IPR027417">
    <property type="entry name" value="P-loop_NTPase"/>
</dbReference>
<evidence type="ECO:0000256" key="1">
    <source>
        <dbReference type="RuleBase" id="RU363044"/>
    </source>
</evidence>
<gene>
    <name evidence="3" type="ORF">NliqN6_1806</name>
</gene>
<keyword evidence="1" id="KW-0378">Hydrolase</keyword>
<sequence>MSRLFFLQGPGGTGKTFIENHVLATVRVAGCVASAVASSGIASLLLNGWRTVHIRLKLPLDAKAICSLPIATESMLAQLLRRTSLIMWDEASMQSRRCEVQWIADFAISETTPYGEITTAYGGDWAHTLRLVPNSYPGNIVQACLQRSPPWRHMTTLRPSAPRATDSSRTSRAGADAYSRLFCLAVARGKKGLYMNPQGPIPIPPSVKAPALRLSQKGSLAWNTVYENLFSSRSLITAITAYDKDCFVQTVHLVSMFRRAPELLRFPRITPLRDSAENWLSQPPASNLSLEGPLQWHQAHRDKYVHKALGGDYHHR</sequence>
<comment type="catalytic activity">
    <reaction evidence="1">
        <text>ATP + H2O = ADP + phosphate + H(+)</text>
        <dbReference type="Rhea" id="RHEA:13065"/>
        <dbReference type="ChEBI" id="CHEBI:15377"/>
        <dbReference type="ChEBI" id="CHEBI:15378"/>
        <dbReference type="ChEBI" id="CHEBI:30616"/>
        <dbReference type="ChEBI" id="CHEBI:43474"/>
        <dbReference type="ChEBI" id="CHEBI:456216"/>
        <dbReference type="EC" id="5.6.2.3"/>
    </reaction>
</comment>
<evidence type="ECO:0000313" key="4">
    <source>
        <dbReference type="Proteomes" id="UP000620104"/>
    </source>
</evidence>
<keyword evidence="1" id="KW-0547">Nucleotide-binding</keyword>
<dbReference type="GO" id="GO:0006310">
    <property type="term" value="P:DNA recombination"/>
    <property type="evidence" value="ECO:0007669"/>
    <property type="project" value="UniProtKB-KW"/>
</dbReference>
<dbReference type="SUPFAM" id="SSF52540">
    <property type="entry name" value="P-loop containing nucleoside triphosphate hydrolases"/>
    <property type="match status" value="1"/>
</dbReference>
<accession>A0A8H3YDK0</accession>
<keyword evidence="1" id="KW-0234">DNA repair</keyword>
<dbReference type="EMBL" id="BLZA01000011">
    <property type="protein sequence ID" value="GHJ85404.1"/>
    <property type="molecule type" value="Genomic_DNA"/>
</dbReference>
<organism evidence="3 4">
    <name type="scientific">Naganishia liquefaciens</name>
    <dbReference type="NCBI Taxonomy" id="104408"/>
    <lineage>
        <taxon>Eukaryota</taxon>
        <taxon>Fungi</taxon>
        <taxon>Dikarya</taxon>
        <taxon>Basidiomycota</taxon>
        <taxon>Agaricomycotina</taxon>
        <taxon>Tremellomycetes</taxon>
        <taxon>Filobasidiales</taxon>
        <taxon>Filobasidiaceae</taxon>
        <taxon>Naganishia</taxon>
    </lineage>
</organism>
<evidence type="ECO:0000259" key="2">
    <source>
        <dbReference type="Pfam" id="PF05970"/>
    </source>
</evidence>
<dbReference type="GO" id="GO:0006281">
    <property type="term" value="P:DNA repair"/>
    <property type="evidence" value="ECO:0007669"/>
    <property type="project" value="UniProtKB-KW"/>
</dbReference>
<dbReference type="Gene3D" id="3.40.50.300">
    <property type="entry name" value="P-loop containing nucleotide triphosphate hydrolases"/>
    <property type="match status" value="1"/>
</dbReference>
<dbReference type="AlphaFoldDB" id="A0A8H3YDK0"/>
<reference evidence="3" key="1">
    <citation type="submission" date="2020-07" db="EMBL/GenBank/DDBJ databases">
        <title>Draft Genome Sequence of a Deep-Sea Yeast, Naganishia (Cryptococcus) liquefaciens strain N6.</title>
        <authorList>
            <person name="Han Y.W."/>
            <person name="Kajitani R."/>
            <person name="Morimoto H."/>
            <person name="Parhat M."/>
            <person name="Tsubouchi H."/>
            <person name="Bakenova O."/>
            <person name="Ogata M."/>
            <person name="Argunhan B."/>
            <person name="Aoki R."/>
            <person name="Kajiwara S."/>
            <person name="Itoh T."/>
            <person name="Iwasaki H."/>
        </authorList>
    </citation>
    <scope>NUCLEOTIDE SEQUENCE</scope>
    <source>
        <strain evidence="3">N6</strain>
    </source>
</reference>
<evidence type="ECO:0000313" key="3">
    <source>
        <dbReference type="EMBL" id="GHJ85404.1"/>
    </source>
</evidence>
<protein>
    <recommendedName>
        <fullName evidence="1">ATP-dependent DNA helicase</fullName>
        <ecNumber evidence="1">5.6.2.3</ecNumber>
    </recommendedName>
</protein>
<name>A0A8H3YDK0_9TREE</name>
<feature type="domain" description="DNA helicase Pif1-like DEAD-box helicase" evidence="2">
    <location>
        <begin position="2"/>
        <end position="158"/>
    </location>
</feature>
<comment type="similarity">
    <text evidence="1">Belongs to the helicase family.</text>
</comment>
<dbReference type="GO" id="GO:0000723">
    <property type="term" value="P:telomere maintenance"/>
    <property type="evidence" value="ECO:0007669"/>
    <property type="project" value="InterPro"/>
</dbReference>
<dbReference type="PANTHER" id="PTHR10492:SF57">
    <property type="entry name" value="ATP-DEPENDENT DNA HELICASE"/>
    <property type="match status" value="1"/>
</dbReference>
<dbReference type="EC" id="5.6.2.3" evidence="1"/>
<proteinExistence type="inferred from homology"/>
<comment type="cofactor">
    <cofactor evidence="1">
        <name>Mg(2+)</name>
        <dbReference type="ChEBI" id="CHEBI:18420"/>
    </cofactor>
</comment>
<keyword evidence="1" id="KW-0067">ATP-binding</keyword>
<dbReference type="OrthoDB" id="3366231at2759"/>
<dbReference type="Pfam" id="PF05970">
    <property type="entry name" value="PIF1"/>
    <property type="match status" value="1"/>
</dbReference>
<dbReference type="GO" id="GO:0005524">
    <property type="term" value="F:ATP binding"/>
    <property type="evidence" value="ECO:0007669"/>
    <property type="project" value="UniProtKB-KW"/>
</dbReference>
<dbReference type="PANTHER" id="PTHR10492">
    <property type="match status" value="1"/>
</dbReference>
<keyword evidence="4" id="KW-1185">Reference proteome</keyword>
<dbReference type="InterPro" id="IPR010285">
    <property type="entry name" value="DNA_helicase_pif1-like_DEAD"/>
</dbReference>